<sequence>MSYNILLSPSEEKILESKEYNLTNIQNYNSSSFLSHLWKNDEIEPHRRNIYEIYIKYIQQIKNSMDCKILIDLYGAKQSNSKIEYEISTILSRHNKHTQYLMPAIYRYAGVAFQGLDYSNLPQNAKNIILNNVLIFSNLFGAIRASDMIPFYKLKQGSKLYKLSLKEVYNPFISILESIQNEVIIDLRANIYAKIWSPKDCLHLFFEFYKNGKTISHYAKLYRGKILRLISLHLSKLDNVSKSDIMEFLLNLNSAEICFMACKEKANMQILQYEIKC</sequence>
<reference evidence="1 4" key="2">
    <citation type="submission" date="2018-06" db="EMBL/GenBank/DDBJ databases">
        <authorList>
            <consortium name="Pathogen Informatics"/>
            <person name="Doyle S."/>
        </authorList>
    </citation>
    <scope>NUCLEOTIDE SEQUENCE [LARGE SCALE GENOMIC DNA]</scope>
    <source>
        <strain evidence="1 4">NCTC12714</strain>
    </source>
</reference>
<dbReference type="GO" id="GO:0033194">
    <property type="term" value="P:response to hydroperoxide"/>
    <property type="evidence" value="ECO:0007669"/>
    <property type="project" value="TreeGrafter"/>
</dbReference>
<dbReference type="STRING" id="216.LS73_10085"/>
<dbReference type="AlphaFoldDB" id="A0A099TXP6"/>
<dbReference type="PANTHER" id="PTHR30283:SF4">
    <property type="entry name" value="PEROXIDE STRESS RESISTANCE PROTEIN YAAA"/>
    <property type="match status" value="1"/>
</dbReference>
<gene>
    <name evidence="2" type="primary">yaaA</name>
    <name evidence="2" type="ORF">LS73_009250</name>
    <name evidence="1" type="ORF">NCTC12714_01973</name>
</gene>
<dbReference type="EMBL" id="JRPD02000037">
    <property type="protein sequence ID" value="TLD98215.1"/>
    <property type="molecule type" value="Genomic_DNA"/>
</dbReference>
<keyword evidence="4" id="KW-1185">Reference proteome</keyword>
<protein>
    <submittedName>
        <fullName evidence="2">Peroxide stress protein YaaA</fullName>
    </submittedName>
    <submittedName>
        <fullName evidence="1">Protein of uncharacterized function (DUF328)</fullName>
    </submittedName>
</protein>
<dbReference type="Proteomes" id="UP000255139">
    <property type="component" value="Unassembled WGS sequence"/>
</dbReference>
<name>A0A099TXP6_9HELI</name>
<dbReference type="Proteomes" id="UP000029922">
    <property type="component" value="Unassembled WGS sequence"/>
</dbReference>
<evidence type="ECO:0000313" key="2">
    <source>
        <dbReference type="EMBL" id="TLD98215.1"/>
    </source>
</evidence>
<dbReference type="RefSeq" id="WP_034559640.1">
    <property type="nucleotide sequence ID" value="NZ_FZML01000026.1"/>
</dbReference>
<evidence type="ECO:0000313" key="3">
    <source>
        <dbReference type="Proteomes" id="UP000029922"/>
    </source>
</evidence>
<reference evidence="2 3" key="1">
    <citation type="journal article" date="2014" name="Genome Announc.">
        <title>Draft genome sequences of eight enterohepatic helicobacter species isolated from both laboratory and wild rodents.</title>
        <authorList>
            <person name="Sheh A."/>
            <person name="Shen Z."/>
            <person name="Fox J.G."/>
        </authorList>
    </citation>
    <scope>NUCLEOTIDE SEQUENCE [LARGE SCALE GENOMIC DNA]</scope>
    <source>
        <strain evidence="2 3">ST1</strain>
    </source>
</reference>
<evidence type="ECO:0000313" key="4">
    <source>
        <dbReference type="Proteomes" id="UP000255139"/>
    </source>
</evidence>
<dbReference type="GO" id="GO:0005829">
    <property type="term" value="C:cytosol"/>
    <property type="evidence" value="ECO:0007669"/>
    <property type="project" value="TreeGrafter"/>
</dbReference>
<dbReference type="Pfam" id="PF03883">
    <property type="entry name" value="H2O2_YaaD"/>
    <property type="match status" value="1"/>
</dbReference>
<proteinExistence type="predicted"/>
<accession>A0A099TXP6</accession>
<dbReference type="OrthoDB" id="3210767at2"/>
<dbReference type="PANTHER" id="PTHR30283">
    <property type="entry name" value="PEROXIDE STRESS RESPONSE PROTEIN YAAA"/>
    <property type="match status" value="1"/>
</dbReference>
<dbReference type="InterPro" id="IPR005583">
    <property type="entry name" value="YaaA"/>
</dbReference>
<organism evidence="1 4">
    <name type="scientific">Helicobacter muridarum</name>
    <dbReference type="NCBI Taxonomy" id="216"/>
    <lineage>
        <taxon>Bacteria</taxon>
        <taxon>Pseudomonadati</taxon>
        <taxon>Campylobacterota</taxon>
        <taxon>Epsilonproteobacteria</taxon>
        <taxon>Campylobacterales</taxon>
        <taxon>Helicobacteraceae</taxon>
        <taxon>Helicobacter</taxon>
    </lineage>
</organism>
<dbReference type="EMBL" id="UGJE01000002">
    <property type="protein sequence ID" value="STQ87151.1"/>
    <property type="molecule type" value="Genomic_DNA"/>
</dbReference>
<evidence type="ECO:0000313" key="1">
    <source>
        <dbReference type="EMBL" id="STQ87151.1"/>
    </source>
</evidence>